<dbReference type="InterPro" id="IPR050179">
    <property type="entry name" value="Trans_hexapeptide_repeat"/>
</dbReference>
<organism evidence="2 3">
    <name type="scientific">Xanthomonas axonopodis pv. vasculorum</name>
    <dbReference type="NCBI Taxonomy" id="325777"/>
    <lineage>
        <taxon>Bacteria</taxon>
        <taxon>Pseudomonadati</taxon>
        <taxon>Pseudomonadota</taxon>
        <taxon>Gammaproteobacteria</taxon>
        <taxon>Lysobacterales</taxon>
        <taxon>Lysobacteraceae</taxon>
        <taxon>Xanthomonas</taxon>
    </lineage>
</organism>
<keyword evidence="2" id="KW-0808">Transferase</keyword>
<dbReference type="PANTHER" id="PTHR43300:SF7">
    <property type="entry name" value="UDP-N-ACETYLBACILLOSAMINE N-ACETYLTRANSFERASE"/>
    <property type="match status" value="1"/>
</dbReference>
<evidence type="ECO:0000313" key="2">
    <source>
        <dbReference type="EMBL" id="KGE52392.1"/>
    </source>
</evidence>
<dbReference type="RefSeq" id="WP_042822323.1">
    <property type="nucleotide sequence ID" value="NZ_CP053649.1"/>
</dbReference>
<keyword evidence="2" id="KW-0012">Acyltransferase</keyword>
<dbReference type="HOGENOM" id="CLU_1325934_0_0_6"/>
<dbReference type="GeneID" id="58003440"/>
<protein>
    <submittedName>
        <fullName evidence="2">UDP-3-O-(3-hydroxymyristoyl) glucosamine N-acyltransferase</fullName>
    </submittedName>
</protein>
<reference evidence="2 3" key="1">
    <citation type="submission" date="2014-09" db="EMBL/GenBank/DDBJ databases">
        <title>A draft genome sequence for Xanthomonas axonopodis pv. vasculorum NCPPB 900.</title>
        <authorList>
            <person name="Harrison J."/>
            <person name="Studholme D.J."/>
        </authorList>
    </citation>
    <scope>NUCLEOTIDE SEQUENCE [LARGE SCALE GENOMIC DNA]</scope>
    <source>
        <strain evidence="2 3">NCPPB 900</strain>
    </source>
</reference>
<dbReference type="GO" id="GO:0016746">
    <property type="term" value="F:acyltransferase activity"/>
    <property type="evidence" value="ECO:0007669"/>
    <property type="project" value="UniProtKB-KW"/>
</dbReference>
<evidence type="ECO:0000313" key="3">
    <source>
        <dbReference type="Proteomes" id="UP000028012"/>
    </source>
</evidence>
<dbReference type="EMBL" id="JPHD02000067">
    <property type="protein sequence ID" value="KGE52392.1"/>
    <property type="molecule type" value="Genomic_DNA"/>
</dbReference>
<dbReference type="InterPro" id="IPR011004">
    <property type="entry name" value="Trimer_LpxA-like_sf"/>
</dbReference>
<proteinExistence type="inferred from homology"/>
<dbReference type="AlphaFoldDB" id="A0A098Q371"/>
<accession>A0A098Q371</accession>
<dbReference type="eggNOG" id="COG1044">
    <property type="taxonomic scope" value="Bacteria"/>
</dbReference>
<evidence type="ECO:0000256" key="1">
    <source>
        <dbReference type="ARBA" id="ARBA00007274"/>
    </source>
</evidence>
<dbReference type="SUPFAM" id="SSF51161">
    <property type="entry name" value="Trimeric LpxA-like enzymes"/>
    <property type="match status" value="1"/>
</dbReference>
<dbReference type="PANTHER" id="PTHR43300">
    <property type="entry name" value="ACETYLTRANSFERASE"/>
    <property type="match status" value="1"/>
</dbReference>
<dbReference type="STRING" id="325777.GW15_0208870"/>
<gene>
    <name evidence="2" type="ORF">GW15_0208870</name>
</gene>
<dbReference type="Gene3D" id="2.160.10.10">
    <property type="entry name" value="Hexapeptide repeat proteins"/>
    <property type="match status" value="1"/>
</dbReference>
<comment type="caution">
    <text evidence="2">The sequence shown here is derived from an EMBL/GenBank/DDBJ whole genome shotgun (WGS) entry which is preliminary data.</text>
</comment>
<name>A0A098Q371_9XANT</name>
<dbReference type="Proteomes" id="UP000028012">
    <property type="component" value="Unassembled WGS sequence"/>
</dbReference>
<comment type="similarity">
    <text evidence="1">Belongs to the transferase hexapeptide repeat family.</text>
</comment>
<sequence length="207" mass="22908">MRSRWIIGSSDYLDLAFHAWEQARQDETVIRIEVPQDSEYEFDLGVLDGLDPTDGAMFVAYDERFGNFKRMELMQAAMERGFKLEPFIHASAAIDSDAVIGLNTFVGANAVVGHGCRIDYNTVIHAGAHLGPTCRIKSSCWIENGVQIGTGVEIGGNSILRTGAIVRGGVKVGRSCELGWPRVYGEDVPAKTYFDARYDSPIHTYER</sequence>